<gene>
    <name evidence="2" type="ORF">NYF23_06080</name>
</gene>
<name>A0ABY5TQS4_9GAMM</name>
<dbReference type="Proteomes" id="UP001059934">
    <property type="component" value="Chromosome"/>
</dbReference>
<feature type="signal peptide" evidence="1">
    <location>
        <begin position="1"/>
        <end position="21"/>
    </location>
</feature>
<organism evidence="2 3">
    <name type="scientific">SAR92 clade bacterium H455</name>
    <dbReference type="NCBI Taxonomy" id="2974818"/>
    <lineage>
        <taxon>Bacteria</taxon>
        <taxon>Pseudomonadati</taxon>
        <taxon>Pseudomonadota</taxon>
        <taxon>Gammaproteobacteria</taxon>
        <taxon>Cellvibrionales</taxon>
        <taxon>Porticoccaceae</taxon>
        <taxon>SAR92 clade</taxon>
    </lineage>
</organism>
<feature type="chain" id="PRO_5045543426" evidence="1">
    <location>
        <begin position="22"/>
        <end position="100"/>
    </location>
</feature>
<keyword evidence="3" id="KW-1185">Reference proteome</keyword>
<dbReference type="EMBL" id="CP103416">
    <property type="protein sequence ID" value="UVW36175.1"/>
    <property type="molecule type" value="Genomic_DNA"/>
</dbReference>
<accession>A0ABY5TQS4</accession>
<proteinExistence type="predicted"/>
<evidence type="ECO:0000313" key="3">
    <source>
        <dbReference type="Proteomes" id="UP001059934"/>
    </source>
</evidence>
<evidence type="ECO:0000313" key="2">
    <source>
        <dbReference type="EMBL" id="UVW36175.1"/>
    </source>
</evidence>
<sequence length="100" mass="11267">MKKFNTPIFFVTSVCFSLAFATEKPTTSQVVQADTYEKCALKVFEKSSKVSDVFKLCEAEMNAYLAIYDAKTKEKVKQKVKVETRRALTKKTLPPSSNEG</sequence>
<keyword evidence="1" id="KW-0732">Signal</keyword>
<reference evidence="2" key="1">
    <citation type="submission" date="2022-08" db="EMBL/GenBank/DDBJ databases">
        <title>Catabolic pathway analysis in culturable SAR92 clade bacteria reveals their overlooked roles in DMSP degradation in coastal seas.</title>
        <authorList>
            <person name="He X."/>
            <person name="Zhang X."/>
            <person name="Zhang Y."/>
        </authorList>
    </citation>
    <scope>NUCLEOTIDE SEQUENCE</scope>
    <source>
        <strain evidence="2">H455</strain>
    </source>
</reference>
<evidence type="ECO:0000256" key="1">
    <source>
        <dbReference type="SAM" id="SignalP"/>
    </source>
</evidence>
<protein>
    <submittedName>
        <fullName evidence="2">Uncharacterized protein</fullName>
    </submittedName>
</protein>